<dbReference type="InterPro" id="IPR040607">
    <property type="entry name" value="ALP_N"/>
</dbReference>
<dbReference type="Gene3D" id="3.30.420.40">
    <property type="match status" value="2"/>
</dbReference>
<evidence type="ECO:0000313" key="3">
    <source>
        <dbReference type="Proteomes" id="UP000615026"/>
    </source>
</evidence>
<feature type="domain" description="Actin-like protein N-terminal" evidence="1">
    <location>
        <begin position="26"/>
        <end position="175"/>
    </location>
</feature>
<name>A0A928WX91_LEPEC</name>
<dbReference type="EMBL" id="JADEXP010000002">
    <property type="protein sequence ID" value="MBE9065145.1"/>
    <property type="molecule type" value="Genomic_DNA"/>
</dbReference>
<dbReference type="RefSeq" id="WP_193989856.1">
    <property type="nucleotide sequence ID" value="NZ_JADEXP010000002.1"/>
</dbReference>
<keyword evidence="3" id="KW-1185">Reference proteome</keyword>
<dbReference type="Pfam" id="PF17989">
    <property type="entry name" value="ALP_N"/>
    <property type="match status" value="1"/>
</dbReference>
<dbReference type="AlphaFoldDB" id="A0A928WX91"/>
<reference evidence="2" key="1">
    <citation type="submission" date="2020-10" db="EMBL/GenBank/DDBJ databases">
        <authorList>
            <person name="Castelo-Branco R."/>
            <person name="Eusebio N."/>
            <person name="Adriana R."/>
            <person name="Vieira A."/>
            <person name="Brugerolle De Fraissinette N."/>
            <person name="Rezende De Castro R."/>
            <person name="Schneider M.P."/>
            <person name="Vasconcelos V."/>
            <person name="Leao P.N."/>
        </authorList>
    </citation>
    <scope>NUCLEOTIDE SEQUENCE</scope>
    <source>
        <strain evidence="2">LEGE 11479</strain>
    </source>
</reference>
<evidence type="ECO:0000259" key="1">
    <source>
        <dbReference type="Pfam" id="PF17989"/>
    </source>
</evidence>
<dbReference type="Proteomes" id="UP000615026">
    <property type="component" value="Unassembled WGS sequence"/>
</dbReference>
<gene>
    <name evidence="2" type="ORF">IQ260_00565</name>
</gene>
<dbReference type="SUPFAM" id="SSF53067">
    <property type="entry name" value="Actin-like ATPase domain"/>
    <property type="match status" value="2"/>
</dbReference>
<proteinExistence type="predicted"/>
<organism evidence="2 3">
    <name type="scientific">Leptolyngbya cf. ectocarpi LEGE 11479</name>
    <dbReference type="NCBI Taxonomy" id="1828722"/>
    <lineage>
        <taxon>Bacteria</taxon>
        <taxon>Bacillati</taxon>
        <taxon>Cyanobacteriota</taxon>
        <taxon>Cyanophyceae</taxon>
        <taxon>Leptolyngbyales</taxon>
        <taxon>Leptolyngbyaceae</taxon>
        <taxon>Leptolyngbya group</taxon>
        <taxon>Leptolyngbya</taxon>
    </lineage>
</organism>
<dbReference type="InterPro" id="IPR043129">
    <property type="entry name" value="ATPase_NBD"/>
</dbReference>
<accession>A0A928WX91</accession>
<dbReference type="CDD" id="cd10227">
    <property type="entry name" value="ASKHA_NBD_ParM-like"/>
    <property type="match status" value="1"/>
</dbReference>
<sequence>MATQTLAKLTESVTSAKSGQNCQPVGVDIGNGALKLVSGLGEYRLDSYVTYLTERLSLGQTKGYVEYVEGDRSDLEGKQWIGGINAYYHSPRALHRVTDDKTGKIDLGLQLLLSALSLQPHRSEWLLSITVSVHDGATLGKGLKEALTGIHIVVMNGKRSTVAVTVNGVLEEGTGAVLAYNNKADFTNALVYDLGNGTLIVSSFNGLSMTGRSYSQNGGVESFIDAIAKNDLVRQQLKREGDRHLIRAGIESGNFTYGTQFPEWKFNEAYKAELPVWVNTVLKPMVRPTEDRMASATALLAIGGGACLPGIKGLLTQRNIQVLPDPQWANARGLYAYALRKVASL</sequence>
<evidence type="ECO:0000313" key="2">
    <source>
        <dbReference type="EMBL" id="MBE9065145.1"/>
    </source>
</evidence>
<comment type="caution">
    <text evidence="2">The sequence shown here is derived from an EMBL/GenBank/DDBJ whole genome shotgun (WGS) entry which is preliminary data.</text>
</comment>
<protein>
    <recommendedName>
        <fullName evidence="1">Actin-like protein N-terminal domain-containing protein</fullName>
    </recommendedName>
</protein>